<dbReference type="SUPFAM" id="SSF47095">
    <property type="entry name" value="HMG-box"/>
    <property type="match status" value="2"/>
</dbReference>
<dbReference type="EMBL" id="GG657459">
    <property type="protein sequence ID" value="OAT10291.1"/>
    <property type="molecule type" value="Genomic_DNA"/>
</dbReference>
<dbReference type="Proteomes" id="UP000002038">
    <property type="component" value="Unassembled WGS sequence"/>
</dbReference>
<feature type="DNA-binding region" description="HMG box" evidence="2">
    <location>
        <begin position="242"/>
        <end position="305"/>
    </location>
</feature>
<organism evidence="5 6">
    <name type="scientific">Blastomyces gilchristii (strain SLH14081)</name>
    <name type="common">Blastomyces dermatitidis</name>
    <dbReference type="NCBI Taxonomy" id="559298"/>
    <lineage>
        <taxon>Eukaryota</taxon>
        <taxon>Fungi</taxon>
        <taxon>Dikarya</taxon>
        <taxon>Ascomycota</taxon>
        <taxon>Pezizomycotina</taxon>
        <taxon>Eurotiomycetes</taxon>
        <taxon>Eurotiomycetidae</taxon>
        <taxon>Onygenales</taxon>
        <taxon>Ajellomycetaceae</taxon>
        <taxon>Blastomyces</taxon>
    </lineage>
</organism>
<evidence type="ECO:0000313" key="6">
    <source>
        <dbReference type="Proteomes" id="UP000002038"/>
    </source>
</evidence>
<gene>
    <name evidence="5" type="ORF">BDBG_05952</name>
</gene>
<dbReference type="VEuPathDB" id="FungiDB:BDBG_05952"/>
<dbReference type="GO" id="GO:0005634">
    <property type="term" value="C:nucleus"/>
    <property type="evidence" value="ECO:0007669"/>
    <property type="project" value="UniProtKB-UniRule"/>
</dbReference>
<feature type="compositionally biased region" description="Low complexity" evidence="3">
    <location>
        <begin position="73"/>
        <end position="89"/>
    </location>
</feature>
<accession>A0A179UTC6</accession>
<evidence type="ECO:0000256" key="3">
    <source>
        <dbReference type="SAM" id="MobiDB-lite"/>
    </source>
</evidence>
<dbReference type="SMART" id="SM00398">
    <property type="entry name" value="HMG"/>
    <property type="match status" value="1"/>
</dbReference>
<keyword evidence="1 2" id="KW-0238">DNA-binding</keyword>
<feature type="compositionally biased region" description="Low complexity" evidence="3">
    <location>
        <begin position="97"/>
        <end position="106"/>
    </location>
</feature>
<evidence type="ECO:0000256" key="2">
    <source>
        <dbReference type="PROSITE-ProRule" id="PRU00267"/>
    </source>
</evidence>
<dbReference type="RefSeq" id="XP_002623778.1">
    <property type="nucleotide sequence ID" value="XM_002623732.2"/>
</dbReference>
<feature type="compositionally biased region" description="Basic residues" evidence="3">
    <location>
        <begin position="107"/>
        <end position="120"/>
    </location>
</feature>
<dbReference type="OrthoDB" id="1919336at2759"/>
<dbReference type="InterPro" id="IPR009071">
    <property type="entry name" value="HMG_box_dom"/>
</dbReference>
<keyword evidence="2" id="KW-0539">Nucleus</keyword>
<keyword evidence="6" id="KW-1185">Reference proteome</keyword>
<dbReference type="AlphaFoldDB" id="A0A179UTC6"/>
<feature type="domain" description="HMG box" evidence="4">
    <location>
        <begin position="242"/>
        <end position="305"/>
    </location>
</feature>
<evidence type="ECO:0000313" key="5">
    <source>
        <dbReference type="EMBL" id="OAT10291.1"/>
    </source>
</evidence>
<feature type="region of interest" description="Disordered" evidence="3">
    <location>
        <begin position="73"/>
        <end position="132"/>
    </location>
</feature>
<evidence type="ECO:0000259" key="4">
    <source>
        <dbReference type="PROSITE" id="PS50118"/>
    </source>
</evidence>
<dbReference type="STRING" id="559298.A0A179UTC6"/>
<dbReference type="KEGG" id="bgh:BDBG_05952"/>
<protein>
    <recommendedName>
        <fullName evidence="4">HMG box domain-containing protein</fullName>
    </recommendedName>
</protein>
<sequence>MAFVLARRGRVLLRCVNLVEAIATKARVAVNNAPTYSSTIVFALNLSASSNARLFRRTLPILSKQTFATAARGAKSGDAATSKKSTATGTRKKSTTTKKTATSAAKKSTKAKVKAAPKRKQLTEKQKEALEKKKAREEIANLKATALDPPKGLPETAYILLQQQHKQFAGISEAYRNLDPAERQRLDEIAESNRAANKAGFRDWVNRHTPLQIKEANAARRKLRRLLNKKRGFMEIADERQPKRPANAYMHFVKEVSASGDVSTTDRMKKSAELWRALSESEKEKYQRMALEEKDQYMHQYKALYGVEHPSASRSASPA</sequence>
<dbReference type="PROSITE" id="PS50118">
    <property type="entry name" value="HMG_BOX_2"/>
    <property type="match status" value="1"/>
</dbReference>
<feature type="compositionally biased region" description="Basic and acidic residues" evidence="3">
    <location>
        <begin position="121"/>
        <end position="132"/>
    </location>
</feature>
<proteinExistence type="predicted"/>
<dbReference type="Gene3D" id="1.10.30.10">
    <property type="entry name" value="High mobility group box domain"/>
    <property type="match status" value="2"/>
</dbReference>
<dbReference type="InterPro" id="IPR036910">
    <property type="entry name" value="HMG_box_dom_sf"/>
</dbReference>
<dbReference type="GO" id="GO:0003677">
    <property type="term" value="F:DNA binding"/>
    <property type="evidence" value="ECO:0007669"/>
    <property type="project" value="UniProtKB-UniRule"/>
</dbReference>
<dbReference type="InterPro" id="IPR050342">
    <property type="entry name" value="HMGB"/>
</dbReference>
<dbReference type="PANTHER" id="PTHR48112:SF22">
    <property type="entry name" value="MITOCHONDRIAL TRANSCRIPTION FACTOR A, ISOFORM B"/>
    <property type="match status" value="1"/>
</dbReference>
<reference evidence="6" key="1">
    <citation type="journal article" date="2015" name="PLoS Genet.">
        <title>The dynamic genome and transcriptome of the human fungal pathogen Blastomyces and close relative Emmonsia.</title>
        <authorList>
            <person name="Munoz J.F."/>
            <person name="Gauthier G.M."/>
            <person name="Desjardins C.A."/>
            <person name="Gallo J.E."/>
            <person name="Holder J."/>
            <person name="Sullivan T.D."/>
            <person name="Marty A.J."/>
            <person name="Carmen J.C."/>
            <person name="Chen Z."/>
            <person name="Ding L."/>
            <person name="Gujja S."/>
            <person name="Magrini V."/>
            <person name="Misas E."/>
            <person name="Mitreva M."/>
            <person name="Priest M."/>
            <person name="Saif S."/>
            <person name="Whiston E.A."/>
            <person name="Young S."/>
            <person name="Zeng Q."/>
            <person name="Goldman W.E."/>
            <person name="Mardis E.R."/>
            <person name="Taylor J.W."/>
            <person name="McEwen J.G."/>
            <person name="Clay O.K."/>
            <person name="Klein B.S."/>
            <person name="Cuomo C.A."/>
        </authorList>
    </citation>
    <scope>NUCLEOTIDE SEQUENCE [LARGE SCALE GENOMIC DNA]</scope>
    <source>
        <strain evidence="6">SLH14081</strain>
    </source>
</reference>
<evidence type="ECO:0000256" key="1">
    <source>
        <dbReference type="ARBA" id="ARBA00023125"/>
    </source>
</evidence>
<dbReference type="CDD" id="cd00084">
    <property type="entry name" value="HMG-box_SF"/>
    <property type="match status" value="1"/>
</dbReference>
<dbReference type="Pfam" id="PF00505">
    <property type="entry name" value="HMG_box"/>
    <property type="match status" value="1"/>
</dbReference>
<dbReference type="GeneID" id="8509284"/>
<name>A0A179UTC6_BLAGS</name>
<dbReference type="PANTHER" id="PTHR48112">
    <property type="entry name" value="HIGH MOBILITY GROUP PROTEIN DSP1"/>
    <property type="match status" value="1"/>
</dbReference>